<sequence>MTERFFILIQSVLAAMFGVQSQAKYRVDFSQKHFWPFAFLAVCFVIFLVLVLAWFVNSVVLSQP</sequence>
<keyword evidence="1" id="KW-0472">Membrane</keyword>
<feature type="transmembrane region" description="Helical" evidence="1">
    <location>
        <begin position="33"/>
        <end position="56"/>
    </location>
</feature>
<evidence type="ECO:0000313" key="2">
    <source>
        <dbReference type="EMBL" id="TMP35085.1"/>
    </source>
</evidence>
<evidence type="ECO:0000313" key="3">
    <source>
        <dbReference type="Proteomes" id="UP000306719"/>
    </source>
</evidence>
<dbReference type="InterPro" id="IPR021344">
    <property type="entry name" value="DUF2970"/>
</dbReference>
<organism evidence="2 3">
    <name type="scientific">Pseudoalteromonas rubra</name>
    <dbReference type="NCBI Taxonomy" id="43658"/>
    <lineage>
        <taxon>Bacteria</taxon>
        <taxon>Pseudomonadati</taxon>
        <taxon>Pseudomonadota</taxon>
        <taxon>Gammaproteobacteria</taxon>
        <taxon>Alteromonadales</taxon>
        <taxon>Pseudoalteromonadaceae</taxon>
        <taxon>Pseudoalteromonas</taxon>
    </lineage>
</organism>
<dbReference type="AlphaFoldDB" id="A0A5S3WXZ9"/>
<dbReference type="Proteomes" id="UP000306719">
    <property type="component" value="Unassembled WGS sequence"/>
</dbReference>
<dbReference type="OrthoDB" id="5625885at2"/>
<dbReference type="RefSeq" id="WP_138545881.1">
    <property type="nucleotide sequence ID" value="NZ_PNCJ01000025.1"/>
</dbReference>
<name>A0A5S3WXZ9_9GAMM</name>
<protein>
    <recommendedName>
        <fullName evidence="4">DUF2970 domain-containing protein</fullName>
    </recommendedName>
</protein>
<evidence type="ECO:0000256" key="1">
    <source>
        <dbReference type="SAM" id="Phobius"/>
    </source>
</evidence>
<keyword evidence="1" id="KW-0812">Transmembrane</keyword>
<reference evidence="2 3" key="1">
    <citation type="submission" date="2018-01" db="EMBL/GenBank/DDBJ databases">
        <authorList>
            <person name="Paulsen S."/>
            <person name="Gram L.K."/>
        </authorList>
    </citation>
    <scope>NUCLEOTIDE SEQUENCE [LARGE SCALE GENOMIC DNA]</scope>
    <source>
        <strain evidence="2 3">S2599</strain>
    </source>
</reference>
<evidence type="ECO:0008006" key="4">
    <source>
        <dbReference type="Google" id="ProtNLM"/>
    </source>
</evidence>
<accession>A0A5S3WXZ9</accession>
<keyword evidence="1" id="KW-1133">Transmembrane helix</keyword>
<proteinExistence type="predicted"/>
<gene>
    <name evidence="2" type="ORF">CWB98_16830</name>
</gene>
<dbReference type="EMBL" id="PNCJ01000025">
    <property type="protein sequence ID" value="TMP35085.1"/>
    <property type="molecule type" value="Genomic_DNA"/>
</dbReference>
<comment type="caution">
    <text evidence="2">The sequence shown here is derived from an EMBL/GenBank/DDBJ whole genome shotgun (WGS) entry which is preliminary data.</text>
</comment>
<dbReference type="Pfam" id="PF11174">
    <property type="entry name" value="DUF2970"/>
    <property type="match status" value="1"/>
</dbReference>
<reference evidence="3" key="2">
    <citation type="submission" date="2019-06" db="EMBL/GenBank/DDBJ databases">
        <title>Co-occurence of chitin degradation, pigmentation and bioactivity in marine Pseudoalteromonas.</title>
        <authorList>
            <person name="Sonnenschein E.C."/>
            <person name="Bech P.K."/>
        </authorList>
    </citation>
    <scope>NUCLEOTIDE SEQUENCE [LARGE SCALE GENOMIC DNA]</scope>
    <source>
        <strain evidence="3">S2599</strain>
    </source>
</reference>